<reference evidence="2 3" key="1">
    <citation type="submission" date="2024-06" db="EMBL/GenBank/DDBJ databases">
        <title>The Natural Products Discovery Center: Release of the First 8490 Sequenced Strains for Exploring Actinobacteria Biosynthetic Diversity.</title>
        <authorList>
            <person name="Kalkreuter E."/>
            <person name="Kautsar S.A."/>
            <person name="Yang D."/>
            <person name="Bader C.D."/>
            <person name="Teijaro C.N."/>
            <person name="Fluegel L."/>
            <person name="Davis C.M."/>
            <person name="Simpson J.R."/>
            <person name="Lauterbach L."/>
            <person name="Steele A.D."/>
            <person name="Gui C."/>
            <person name="Meng S."/>
            <person name="Li G."/>
            <person name="Viehrig K."/>
            <person name="Ye F."/>
            <person name="Su P."/>
            <person name="Kiefer A.F."/>
            <person name="Nichols A."/>
            <person name="Cepeda A.J."/>
            <person name="Yan W."/>
            <person name="Fan B."/>
            <person name="Jiang Y."/>
            <person name="Adhikari A."/>
            <person name="Zheng C.-J."/>
            <person name="Schuster L."/>
            <person name="Cowan T.M."/>
            <person name="Smanski M.J."/>
            <person name="Chevrette M.G."/>
            <person name="De Carvalho L.P.S."/>
            <person name="Shen B."/>
        </authorList>
    </citation>
    <scope>NUCLEOTIDE SEQUENCE [LARGE SCALE GENOMIC DNA]</scope>
    <source>
        <strain evidence="2 3">NPDC050100</strain>
    </source>
</reference>
<dbReference type="RefSeq" id="WP_358135661.1">
    <property type="nucleotide sequence ID" value="NZ_JBFALK010000012.1"/>
</dbReference>
<evidence type="ECO:0000313" key="3">
    <source>
        <dbReference type="Proteomes" id="UP001551675"/>
    </source>
</evidence>
<accession>A0ABV3GIE2</accession>
<protein>
    <submittedName>
        <fullName evidence="2">Uncharacterized protein</fullName>
    </submittedName>
</protein>
<dbReference type="EMBL" id="JBFALK010000012">
    <property type="protein sequence ID" value="MEV0971393.1"/>
    <property type="molecule type" value="Genomic_DNA"/>
</dbReference>
<proteinExistence type="predicted"/>
<keyword evidence="1" id="KW-0812">Transmembrane</keyword>
<name>A0ABV3GIE2_MICGL</name>
<sequence>MSKENGKGENWWHRFGSGTTAVVTVIAAIVAVAASSVDVLYAVDPNSRPVDEMSVSLERIAIQQGITYNNFLPRKAGYGGQQVGILKNGDARFPQPPFDEKGIVVIVKANVRGVSDSLYSATAEVLDARSESSYPYDEEKDSLLVSNCDVKMAAFRAAGLTFRCWLHNPSVGTRYRVRVKLYANDTTLTIDHDESRLVDFIETPNVTCCGADPTKSPAPKVSITP</sequence>
<keyword evidence="1" id="KW-1133">Transmembrane helix</keyword>
<feature type="transmembrane region" description="Helical" evidence="1">
    <location>
        <begin position="20"/>
        <end position="43"/>
    </location>
</feature>
<evidence type="ECO:0000313" key="2">
    <source>
        <dbReference type="EMBL" id="MEV0971393.1"/>
    </source>
</evidence>
<organism evidence="2 3">
    <name type="scientific">Microtetraspora glauca</name>
    <dbReference type="NCBI Taxonomy" id="1996"/>
    <lineage>
        <taxon>Bacteria</taxon>
        <taxon>Bacillati</taxon>
        <taxon>Actinomycetota</taxon>
        <taxon>Actinomycetes</taxon>
        <taxon>Streptosporangiales</taxon>
        <taxon>Streptosporangiaceae</taxon>
        <taxon>Microtetraspora</taxon>
    </lineage>
</organism>
<evidence type="ECO:0000256" key="1">
    <source>
        <dbReference type="SAM" id="Phobius"/>
    </source>
</evidence>
<keyword evidence="1" id="KW-0472">Membrane</keyword>
<keyword evidence="3" id="KW-1185">Reference proteome</keyword>
<gene>
    <name evidence="2" type="ORF">AB0I59_22450</name>
</gene>
<comment type="caution">
    <text evidence="2">The sequence shown here is derived from an EMBL/GenBank/DDBJ whole genome shotgun (WGS) entry which is preliminary data.</text>
</comment>
<dbReference type="Proteomes" id="UP001551675">
    <property type="component" value="Unassembled WGS sequence"/>
</dbReference>